<name>A0A8J3DX02_9BACL</name>
<organism evidence="3 4">
    <name type="scientific">Pullulanibacillus camelliae</name>
    <dbReference type="NCBI Taxonomy" id="1707096"/>
    <lineage>
        <taxon>Bacteria</taxon>
        <taxon>Bacillati</taxon>
        <taxon>Bacillota</taxon>
        <taxon>Bacilli</taxon>
        <taxon>Bacillales</taxon>
        <taxon>Sporolactobacillaceae</taxon>
        <taxon>Pullulanibacillus</taxon>
    </lineage>
</organism>
<gene>
    <name evidence="3" type="ORF">GCM10011391_27910</name>
</gene>
<sequence>METHVLEYVWSAIGVFVTGLLGYAIKSAVKFIVEKNLETLAGRAVHFVEETFKDMGGQEKFKKAAEWLAKEINTNFGRFFRKKITAEKIEALVQSAVNKMRQDVKQDLNSNADLYLPARAGGEVRVNTEDNKEDNEAPQPDTVPANVSDMTTDQLKQVIADAIKAEQPNKSA</sequence>
<proteinExistence type="predicted"/>
<keyword evidence="2" id="KW-0812">Transmembrane</keyword>
<feature type="region of interest" description="Disordered" evidence="1">
    <location>
        <begin position="121"/>
        <end position="149"/>
    </location>
</feature>
<keyword evidence="2" id="KW-0472">Membrane</keyword>
<reference evidence="3" key="2">
    <citation type="submission" date="2020-09" db="EMBL/GenBank/DDBJ databases">
        <authorList>
            <person name="Sun Q."/>
            <person name="Zhou Y."/>
        </authorList>
    </citation>
    <scope>NUCLEOTIDE SEQUENCE</scope>
    <source>
        <strain evidence="3">CGMCC 1.15371</strain>
    </source>
</reference>
<evidence type="ECO:0000313" key="4">
    <source>
        <dbReference type="Proteomes" id="UP000628775"/>
    </source>
</evidence>
<dbReference type="Proteomes" id="UP000628775">
    <property type="component" value="Unassembled WGS sequence"/>
</dbReference>
<accession>A0A8J3DX02</accession>
<keyword evidence="2" id="KW-1133">Transmembrane helix</keyword>
<reference evidence="3" key="1">
    <citation type="journal article" date="2014" name="Int. J. Syst. Evol. Microbiol.">
        <title>Complete genome sequence of Corynebacterium casei LMG S-19264T (=DSM 44701T), isolated from a smear-ripened cheese.</title>
        <authorList>
            <consortium name="US DOE Joint Genome Institute (JGI-PGF)"/>
            <person name="Walter F."/>
            <person name="Albersmeier A."/>
            <person name="Kalinowski J."/>
            <person name="Ruckert C."/>
        </authorList>
    </citation>
    <scope>NUCLEOTIDE SEQUENCE</scope>
    <source>
        <strain evidence="3">CGMCC 1.15371</strain>
    </source>
</reference>
<comment type="caution">
    <text evidence="3">The sequence shown here is derived from an EMBL/GenBank/DDBJ whole genome shotgun (WGS) entry which is preliminary data.</text>
</comment>
<evidence type="ECO:0000313" key="3">
    <source>
        <dbReference type="EMBL" id="GGE47529.1"/>
    </source>
</evidence>
<dbReference type="EMBL" id="BMIR01000014">
    <property type="protein sequence ID" value="GGE47529.1"/>
    <property type="molecule type" value="Genomic_DNA"/>
</dbReference>
<evidence type="ECO:0000256" key="1">
    <source>
        <dbReference type="SAM" id="MobiDB-lite"/>
    </source>
</evidence>
<keyword evidence="4" id="KW-1185">Reference proteome</keyword>
<evidence type="ECO:0000256" key="2">
    <source>
        <dbReference type="SAM" id="Phobius"/>
    </source>
</evidence>
<feature type="transmembrane region" description="Helical" evidence="2">
    <location>
        <begin position="6"/>
        <end position="25"/>
    </location>
</feature>
<dbReference type="InterPro" id="IPR010026">
    <property type="entry name" value="Phage_holin_LL-H"/>
</dbReference>
<dbReference type="AlphaFoldDB" id="A0A8J3DX02"/>
<evidence type="ECO:0008006" key="5">
    <source>
        <dbReference type="Google" id="ProtNLM"/>
    </source>
</evidence>
<dbReference type="RefSeq" id="WP_188695324.1">
    <property type="nucleotide sequence ID" value="NZ_BMIR01000014.1"/>
</dbReference>
<dbReference type="Pfam" id="PF09682">
    <property type="entry name" value="Phage_holin_6_1"/>
    <property type="match status" value="1"/>
</dbReference>
<protein>
    <recommendedName>
        <fullName evidence="5">Phage holin</fullName>
    </recommendedName>
</protein>